<evidence type="ECO:0000256" key="1">
    <source>
        <dbReference type="ARBA" id="ARBA00004496"/>
    </source>
</evidence>
<keyword evidence="10" id="KW-1185">Reference proteome</keyword>
<dbReference type="GO" id="GO:0000922">
    <property type="term" value="C:spindle pole"/>
    <property type="evidence" value="ECO:0007669"/>
    <property type="project" value="TreeGrafter"/>
</dbReference>
<dbReference type="PROSITE" id="PS50176">
    <property type="entry name" value="ARM_REPEAT"/>
    <property type="match status" value="1"/>
</dbReference>
<sequence>MEEQNPKLGRRCQGELIFTASNSSQNGASPQKSAKKLRTLLQPPPSPPPLQQRPDASPWHLHRVSAPPGEFSNFDRPNPRMPPSLLYSPSRCGTPSKPSRSLQFTAESLLPHTPATSQQKCPLPMSAKKIKHRAAMKLKALENERLEASHYEQDRSAALLEAQEKTHAAWLNHVLLKPMTAKHSTVDLESETSSITSNESRWSSYSDPTHISSDSVLNIGDKIPAFDCLASPTGKRTPRADKLNAHSMSSIGTQAKEGNALDAALQAICSIPVLRSRLDACLDAKCREEVISVMIKVSKHIDDGRLRMKDGCAILTDVALKENFIQTMLTYNAPWLKIGLHVVLGHNALVTEETLESMAEGPNQWDADRETQQAILRLLIERDFLSHPGLAKHHATNKRIEGLYKQGYHEALARVILKRILLLVLTLDKAKCQSTIPLMCGIDGIDGGSPILFLKSGQIKSSRHALQEFLLNSMHGEGDVVGHLGVLGYHVTHVQAGLADYSFEIENLIEDVKDGVRLCRLVQVLLADPSLLVKIKIPSDRPRRRNHNCSIALERLARAGVSVLDAFGCLITADDLVEGHRERVVQLLWNIMLHLQIPAMVNLQRLRQEIIRISSCDLDAGSRLVDDSSVSSLLLIWIQAICMKFEFRVRNFASSFADGQALCYLISYYCPMLLPQAAIQGYNQCSLSLSPFSANTKAFFGKTTETLKGVAAHNLALFQLAISKLGSIPQVLQVSHFVEGDPFVSEQSVIIMLAFLYYRLVEAPPKVEEKMATLSWNPGWKLSFELSKEIGCDGPESEPLEMSNASAMEGSLIENVAKQQHLHRQGAKVIQAAVRNWLTSTRQKSQQNEAATVIQAYLRGWIVRRGCNFLESHSSQMTSCQEQACLRIQRNWRLHSSRKLYQSKQAHLLSAVCKLQAWWRKCLCREYFIEIKAAAVLVQSHFRSTREARHYRILKKSVVKLQALVKGRCARRQYCKYKRAATTIQSHWRCVLLQRLSLKQKHEAALKIQSHWRKFNNMRSYARKTNAAIFLQRCWKNISASRKRVASAIRLQSQWRKYSSRKCFITKKAAATLIQKWWREYVSNRISKQRKKEAVLKIQSHWRKYNVRKSYAATTLAIAIIQHYARGCLAKKKYLICKEAVTKLQALVRSRQQRRRLHIILQSVRIIQCCWRRYLNKREAARQQAKAHCAAIKLQASWRRFSARKSFWALSANIVKIQSSVRSYICRTRYNRVRQSVTRIQALVRTRLARTKYLKMKDTVVKIQAFYRGRRQLRNYETCRKSITRLQAFVRGKRERNKFIESKDAAITIQKHFRKHINCTQLLKARQSISAMRIQHAWRSMQLREAAIVIQSHYRGWKQKRVYLMKVHKITWLQAKVREFLFRRRLLKETEMGGPTSAQSEVYTLSEDVPKLKEMLDWQMASHLEEKQSDLNISAVRLQRCWRKMLNRRHNAATTIQKYYRCWLASKAFRRARANIICIQAIWRGFRIRHKHGHLKEELSALRQRMQSTAANVDKRMRLEYRLTEALEALLSQKTVSGILHTCATIDLATQHSKLCCERLLDAGAVPKLLQLIQTTNRSPPHEEILKHSLSILGNLARYPSFAPLVINAPGSLAIVAEQILRNNEEVLAKILKLLQLLCKVPSGPDAIRRNPMLMKRLNNFSQVLEKKVETEARALARLPHTATAARRLSEKKVTDAVSQHRSVVMILQKATGEDLKTRLKAVKRLSSITAAAPPRRMSVVASRPSNIIFGRVPLQDCSNN</sequence>
<dbReference type="InterPro" id="IPR000048">
    <property type="entry name" value="IQ_motif_EF-hand-BS"/>
</dbReference>
<dbReference type="CDD" id="cd23767">
    <property type="entry name" value="IQCD"/>
    <property type="match status" value="1"/>
</dbReference>
<dbReference type="SMART" id="SM00185">
    <property type="entry name" value="ARM"/>
    <property type="match status" value="1"/>
</dbReference>
<evidence type="ECO:0000313" key="10">
    <source>
        <dbReference type="Proteomes" id="UP000886520"/>
    </source>
</evidence>
<dbReference type="Pfam" id="PF00307">
    <property type="entry name" value="CH"/>
    <property type="match status" value="2"/>
</dbReference>
<proteinExistence type="predicted"/>
<dbReference type="InterPro" id="IPR051185">
    <property type="entry name" value="ASPM"/>
</dbReference>
<dbReference type="OrthoDB" id="2148418at2759"/>
<dbReference type="InterPro" id="IPR036872">
    <property type="entry name" value="CH_dom_sf"/>
</dbReference>
<evidence type="ECO:0000256" key="4">
    <source>
        <dbReference type="ARBA" id="ARBA00022737"/>
    </source>
</evidence>
<evidence type="ECO:0000259" key="8">
    <source>
        <dbReference type="PROSITE" id="PS50021"/>
    </source>
</evidence>
<feature type="repeat" description="ARM" evidence="6">
    <location>
        <begin position="1564"/>
        <end position="1611"/>
    </location>
</feature>
<evidence type="ECO:0000256" key="2">
    <source>
        <dbReference type="ARBA" id="ARBA00022490"/>
    </source>
</evidence>
<feature type="compositionally biased region" description="Pro residues" evidence="7">
    <location>
        <begin position="42"/>
        <end position="51"/>
    </location>
</feature>
<dbReference type="CDD" id="cd21223">
    <property type="entry name" value="CH_ASPM_rpt1"/>
    <property type="match status" value="1"/>
</dbReference>
<dbReference type="InterPro" id="IPR000225">
    <property type="entry name" value="Armadillo"/>
</dbReference>
<dbReference type="GO" id="GO:0005737">
    <property type="term" value="C:cytoplasm"/>
    <property type="evidence" value="ECO:0007669"/>
    <property type="project" value="UniProtKB-SubCell"/>
</dbReference>
<dbReference type="SMART" id="SM00033">
    <property type="entry name" value="CH"/>
    <property type="match status" value="2"/>
</dbReference>
<dbReference type="PANTHER" id="PTHR22706:SF1">
    <property type="entry name" value="ASSEMBLY FACTOR FOR SPINDLE MICROTUBULES"/>
    <property type="match status" value="1"/>
</dbReference>
<evidence type="ECO:0000256" key="5">
    <source>
        <dbReference type="ARBA" id="ARBA00022860"/>
    </source>
</evidence>
<evidence type="ECO:0000313" key="9">
    <source>
        <dbReference type="EMBL" id="KAI5079800.1"/>
    </source>
</evidence>
<dbReference type="SUPFAM" id="SSF52540">
    <property type="entry name" value="P-loop containing nucleoside triphosphate hydrolases"/>
    <property type="match status" value="4"/>
</dbReference>
<dbReference type="PANTHER" id="PTHR22706">
    <property type="entry name" value="ASSEMBLY FACTOR FOR SPINDLE MICROTUBULES"/>
    <property type="match status" value="1"/>
</dbReference>
<dbReference type="Gene3D" id="1.20.5.190">
    <property type="match status" value="11"/>
</dbReference>
<keyword evidence="5" id="KW-0112">Calmodulin-binding</keyword>
<dbReference type="InterPro" id="IPR011989">
    <property type="entry name" value="ARM-like"/>
</dbReference>
<dbReference type="InterPro" id="IPR001715">
    <property type="entry name" value="CH_dom"/>
</dbReference>
<organism evidence="9 10">
    <name type="scientific">Adiantum capillus-veneris</name>
    <name type="common">Maidenhair fern</name>
    <dbReference type="NCBI Taxonomy" id="13818"/>
    <lineage>
        <taxon>Eukaryota</taxon>
        <taxon>Viridiplantae</taxon>
        <taxon>Streptophyta</taxon>
        <taxon>Embryophyta</taxon>
        <taxon>Tracheophyta</taxon>
        <taxon>Polypodiopsida</taxon>
        <taxon>Polypodiidae</taxon>
        <taxon>Polypodiales</taxon>
        <taxon>Pteridineae</taxon>
        <taxon>Pteridaceae</taxon>
        <taxon>Vittarioideae</taxon>
        <taxon>Adiantum</taxon>
    </lineage>
</organism>
<dbReference type="InterPro" id="IPR027417">
    <property type="entry name" value="P-loop_NTPase"/>
</dbReference>
<feature type="domain" description="Calponin-homology (CH)" evidence="8">
    <location>
        <begin position="460"/>
        <end position="596"/>
    </location>
</feature>
<feature type="domain" description="Calponin-homology (CH)" evidence="8">
    <location>
        <begin position="628"/>
        <end position="761"/>
    </location>
</feature>
<protein>
    <recommendedName>
        <fullName evidence="8">Calponin-homology (CH) domain-containing protein</fullName>
    </recommendedName>
</protein>
<dbReference type="GO" id="GO:0005516">
    <property type="term" value="F:calmodulin binding"/>
    <property type="evidence" value="ECO:0007669"/>
    <property type="project" value="UniProtKB-KW"/>
</dbReference>
<dbReference type="SUPFAM" id="SSF47576">
    <property type="entry name" value="Calponin-homology domain, CH-domain"/>
    <property type="match status" value="1"/>
</dbReference>
<dbReference type="Proteomes" id="UP000886520">
    <property type="component" value="Chromosome 5"/>
</dbReference>
<dbReference type="PROSITE" id="PS50096">
    <property type="entry name" value="IQ"/>
    <property type="match status" value="13"/>
</dbReference>
<evidence type="ECO:0000256" key="6">
    <source>
        <dbReference type="PROSITE-ProRule" id="PRU00259"/>
    </source>
</evidence>
<dbReference type="EMBL" id="JABFUD020000005">
    <property type="protein sequence ID" value="KAI5079800.1"/>
    <property type="molecule type" value="Genomic_DNA"/>
</dbReference>
<dbReference type="PROSITE" id="PS50021">
    <property type="entry name" value="CH"/>
    <property type="match status" value="2"/>
</dbReference>
<accession>A0A9D4V4T4</accession>
<dbReference type="InterPro" id="IPR016024">
    <property type="entry name" value="ARM-type_fold"/>
</dbReference>
<dbReference type="Pfam" id="PF00612">
    <property type="entry name" value="IQ"/>
    <property type="match status" value="13"/>
</dbReference>
<evidence type="ECO:0000256" key="3">
    <source>
        <dbReference type="ARBA" id="ARBA00022528"/>
    </source>
</evidence>
<reference evidence="9 10" key="1">
    <citation type="submission" date="2021-01" db="EMBL/GenBank/DDBJ databases">
        <title>Adiantum capillus-veneris genome.</title>
        <authorList>
            <person name="Fang Y."/>
            <person name="Liao Q."/>
        </authorList>
    </citation>
    <scope>NUCLEOTIDE SEQUENCE [LARGE SCALE GENOMIC DNA]</scope>
    <source>
        <strain evidence="9">H3</strain>
        <tissue evidence="9">Leaf</tissue>
    </source>
</reference>
<keyword evidence="2" id="KW-0963">Cytoplasm</keyword>
<keyword evidence="4" id="KW-0677">Repeat</keyword>
<comment type="caution">
    <text evidence="9">The sequence shown here is derived from an EMBL/GenBank/DDBJ whole genome shotgun (WGS) entry which is preliminary data.</text>
</comment>
<comment type="subcellular location">
    <subcellularLocation>
        <location evidence="1">Cytoplasm</location>
    </subcellularLocation>
</comment>
<evidence type="ECO:0000256" key="7">
    <source>
        <dbReference type="SAM" id="MobiDB-lite"/>
    </source>
</evidence>
<dbReference type="SUPFAM" id="SSF48371">
    <property type="entry name" value="ARM repeat"/>
    <property type="match status" value="1"/>
</dbReference>
<dbReference type="Gene3D" id="1.10.418.10">
    <property type="entry name" value="Calponin-like domain"/>
    <property type="match status" value="2"/>
</dbReference>
<keyword evidence="3" id="KW-0934">Plastid</keyword>
<dbReference type="SMART" id="SM00015">
    <property type="entry name" value="IQ"/>
    <property type="match status" value="22"/>
</dbReference>
<dbReference type="GO" id="GO:0000278">
    <property type="term" value="P:mitotic cell cycle"/>
    <property type="evidence" value="ECO:0007669"/>
    <property type="project" value="TreeGrafter"/>
</dbReference>
<keyword evidence="3" id="KW-0150">Chloroplast</keyword>
<dbReference type="GO" id="GO:0051295">
    <property type="term" value="P:establishment of meiotic spindle localization"/>
    <property type="evidence" value="ECO:0007669"/>
    <property type="project" value="TreeGrafter"/>
</dbReference>
<feature type="region of interest" description="Disordered" evidence="7">
    <location>
        <begin position="1"/>
        <end position="99"/>
    </location>
</feature>
<name>A0A9D4V4T4_ADICA</name>
<dbReference type="Gene3D" id="1.25.10.10">
    <property type="entry name" value="Leucine-rich Repeat Variant"/>
    <property type="match status" value="1"/>
</dbReference>
<dbReference type="GO" id="GO:0007051">
    <property type="term" value="P:spindle organization"/>
    <property type="evidence" value="ECO:0007669"/>
    <property type="project" value="TreeGrafter"/>
</dbReference>
<feature type="compositionally biased region" description="Polar residues" evidence="7">
    <location>
        <begin position="19"/>
        <end position="32"/>
    </location>
</feature>
<gene>
    <name evidence="9" type="ORF">GOP47_0005279</name>
</gene>